<dbReference type="AlphaFoldDB" id="A0A9D4BGA1"/>
<reference evidence="2" key="2">
    <citation type="submission" date="2020-11" db="EMBL/GenBank/DDBJ databases">
        <authorList>
            <person name="McCartney M.A."/>
            <person name="Auch B."/>
            <person name="Kono T."/>
            <person name="Mallez S."/>
            <person name="Becker A."/>
            <person name="Gohl D.M."/>
            <person name="Silverstein K.A.T."/>
            <person name="Koren S."/>
            <person name="Bechman K.B."/>
            <person name="Herman A."/>
            <person name="Abrahante J.E."/>
            <person name="Garbe J."/>
        </authorList>
    </citation>
    <scope>NUCLEOTIDE SEQUENCE</scope>
    <source>
        <strain evidence="2">Duluth1</strain>
        <tissue evidence="2">Whole animal</tissue>
    </source>
</reference>
<feature type="domain" description="DUF6451" evidence="1">
    <location>
        <begin position="21"/>
        <end position="47"/>
    </location>
</feature>
<reference evidence="2" key="1">
    <citation type="journal article" date="2019" name="bioRxiv">
        <title>The Genome of the Zebra Mussel, Dreissena polymorpha: A Resource for Invasive Species Research.</title>
        <authorList>
            <person name="McCartney M.A."/>
            <person name="Auch B."/>
            <person name="Kono T."/>
            <person name="Mallez S."/>
            <person name="Zhang Y."/>
            <person name="Obille A."/>
            <person name="Becker A."/>
            <person name="Abrahante J.E."/>
            <person name="Garbe J."/>
            <person name="Badalamenti J.P."/>
            <person name="Herman A."/>
            <person name="Mangelson H."/>
            <person name="Liachko I."/>
            <person name="Sullivan S."/>
            <person name="Sone E.D."/>
            <person name="Koren S."/>
            <person name="Silverstein K.A.T."/>
            <person name="Beckman K.B."/>
            <person name="Gohl D.M."/>
        </authorList>
    </citation>
    <scope>NUCLEOTIDE SEQUENCE</scope>
    <source>
        <strain evidence="2">Duluth1</strain>
        <tissue evidence="2">Whole animal</tissue>
    </source>
</reference>
<evidence type="ECO:0000313" key="3">
    <source>
        <dbReference type="Proteomes" id="UP000828390"/>
    </source>
</evidence>
<dbReference type="Proteomes" id="UP000828390">
    <property type="component" value="Unassembled WGS sequence"/>
</dbReference>
<protein>
    <recommendedName>
        <fullName evidence="1">DUF6451 domain-containing protein</fullName>
    </recommendedName>
</protein>
<organism evidence="2 3">
    <name type="scientific">Dreissena polymorpha</name>
    <name type="common">Zebra mussel</name>
    <name type="synonym">Mytilus polymorpha</name>
    <dbReference type="NCBI Taxonomy" id="45954"/>
    <lineage>
        <taxon>Eukaryota</taxon>
        <taxon>Metazoa</taxon>
        <taxon>Spiralia</taxon>
        <taxon>Lophotrochozoa</taxon>
        <taxon>Mollusca</taxon>
        <taxon>Bivalvia</taxon>
        <taxon>Autobranchia</taxon>
        <taxon>Heteroconchia</taxon>
        <taxon>Euheterodonta</taxon>
        <taxon>Imparidentia</taxon>
        <taxon>Neoheterodontei</taxon>
        <taxon>Myida</taxon>
        <taxon>Dreissenoidea</taxon>
        <taxon>Dreissenidae</taxon>
        <taxon>Dreissena</taxon>
    </lineage>
</organism>
<accession>A0A9D4BGA1</accession>
<evidence type="ECO:0000313" key="2">
    <source>
        <dbReference type="EMBL" id="KAH3692509.1"/>
    </source>
</evidence>
<evidence type="ECO:0000259" key="1">
    <source>
        <dbReference type="Pfam" id="PF20049"/>
    </source>
</evidence>
<dbReference type="Pfam" id="PF20049">
    <property type="entry name" value="DUF6451"/>
    <property type="match status" value="1"/>
</dbReference>
<gene>
    <name evidence="2" type="ORF">DPMN_194350</name>
</gene>
<sequence>MHTKLRVFKSNVLSVLVYGSPIWRTTSLCMYTKLRVFKSNVLSVLLYGSECWKTTASIERKLKVFQNKCL</sequence>
<dbReference type="EMBL" id="JAIWYP010000022">
    <property type="protein sequence ID" value="KAH3692509.1"/>
    <property type="molecule type" value="Genomic_DNA"/>
</dbReference>
<proteinExistence type="predicted"/>
<name>A0A9D4BGA1_DREPO</name>
<dbReference type="InterPro" id="IPR045609">
    <property type="entry name" value="DUF6451"/>
</dbReference>
<comment type="caution">
    <text evidence="2">The sequence shown here is derived from an EMBL/GenBank/DDBJ whole genome shotgun (WGS) entry which is preliminary data.</text>
</comment>
<keyword evidence="3" id="KW-1185">Reference proteome</keyword>